<dbReference type="SUPFAM" id="SSF141371">
    <property type="entry name" value="PilZ domain-like"/>
    <property type="match status" value="1"/>
</dbReference>
<dbReference type="InterPro" id="IPR001173">
    <property type="entry name" value="Glyco_trans_2-like"/>
</dbReference>
<feature type="domain" description="PilZ" evidence="8">
    <location>
        <begin position="284"/>
        <end position="375"/>
    </location>
</feature>
<evidence type="ECO:0000313" key="10">
    <source>
        <dbReference type="EMBL" id="ABJ57373.1"/>
    </source>
</evidence>
<comment type="subcellular location">
    <subcellularLocation>
        <location evidence="1">Membrane</location>
        <topology evidence="1">Multi-pass membrane protein</topology>
    </subcellularLocation>
</comment>
<dbReference type="HOGENOM" id="CLU_011907_3_1_9"/>
<evidence type="ECO:0000256" key="5">
    <source>
        <dbReference type="ARBA" id="ARBA00022989"/>
    </source>
</evidence>
<keyword evidence="3 10" id="KW-0808">Transferase</keyword>
<evidence type="ECO:0000256" key="3">
    <source>
        <dbReference type="ARBA" id="ARBA00022679"/>
    </source>
</evidence>
<feature type="transmembrane region" description="Helical" evidence="7">
    <location>
        <begin position="152"/>
        <end position="173"/>
    </location>
</feature>
<keyword evidence="5 7" id="KW-1133">Transmembrane helix</keyword>
<evidence type="ECO:0000256" key="1">
    <source>
        <dbReference type="ARBA" id="ARBA00004141"/>
    </source>
</evidence>
<dbReference type="CAZy" id="GT2">
    <property type="family name" value="Glycosyltransferase Family 2"/>
</dbReference>
<evidence type="ECO:0000259" key="9">
    <source>
        <dbReference type="Pfam" id="PF13632"/>
    </source>
</evidence>
<keyword evidence="11" id="KW-1185">Reference proteome</keyword>
<sequence length="520" mass="60751">MTNEQDFFSREINVLNNSSGSAVYTGSNTLILRKAIDEVGGFPTDTVTEDFELGVLINSHGYESMSTLEPMASGLTPTDFRSMLNQRTRWARGVVRSFYNVHILTNKNLTLPQRLTFLNSYLYWWSFLRRLLYIFAPVIFVLSGIKVVDANFWLLMFLWAPAYFLLHHSLSVASGNIRTERWGEIQETVLAPYLFIPVLLETIGIKEKKFKVTNKDSSSNKFQLLYALPYILLWILVFVSIIKFNYGKFGSEIMYGSVITFWLLTHLFNLTFAIFICIRRPIYRKFERFKLNTECLIKQKGRKFKLKTNDVSESGISVRSNHPIYLDPNLLVTVVIGRKQYQAKFKCDLIRVAFENNTWTYAFKIVKFKKKSFNEYLQIIYDGFNNYLTTERDQWLTAWDVLLINISKRFSFGKGSKKINHQNSDSADFYPNVSVDESAEVNHVSAKMTNFSFDFLVLKFEDSIDDFKDHERIICHDVIFKSNHVSKYGVNSYRFDISNLKKLSKQNHFKELIRKWGIVF</sequence>
<accession>Q04DU9</accession>
<dbReference type="GO" id="GO:0005886">
    <property type="term" value="C:plasma membrane"/>
    <property type="evidence" value="ECO:0007669"/>
    <property type="project" value="TreeGrafter"/>
</dbReference>
<dbReference type="AlphaFoldDB" id="Q04DU9"/>
<dbReference type="EMBL" id="CP000411">
    <property type="protein sequence ID" value="ABJ57373.1"/>
    <property type="molecule type" value="Genomic_DNA"/>
</dbReference>
<dbReference type="GO" id="GO:0035438">
    <property type="term" value="F:cyclic-di-GMP binding"/>
    <property type="evidence" value="ECO:0007669"/>
    <property type="project" value="InterPro"/>
</dbReference>
<dbReference type="Pfam" id="PF13632">
    <property type="entry name" value="Glyco_trans_2_3"/>
    <property type="match status" value="1"/>
</dbReference>
<dbReference type="eggNOG" id="COG1215">
    <property type="taxonomic scope" value="Bacteria"/>
</dbReference>
<organism evidence="10 11">
    <name type="scientific">Oenococcus oeni (strain ATCC BAA-331 / PSU-1)</name>
    <dbReference type="NCBI Taxonomy" id="203123"/>
    <lineage>
        <taxon>Bacteria</taxon>
        <taxon>Bacillati</taxon>
        <taxon>Bacillota</taxon>
        <taxon>Bacilli</taxon>
        <taxon>Lactobacillales</taxon>
        <taxon>Lactobacillaceae</taxon>
        <taxon>Oenococcus</taxon>
    </lineage>
</organism>
<feature type="transmembrane region" description="Helical" evidence="7">
    <location>
        <begin position="254"/>
        <end position="278"/>
    </location>
</feature>
<feature type="transmembrane region" description="Helical" evidence="7">
    <location>
        <begin position="185"/>
        <end position="203"/>
    </location>
</feature>
<gene>
    <name evidence="10" type="ordered locus">OEOE_1514</name>
</gene>
<feature type="transmembrane region" description="Helical" evidence="7">
    <location>
        <begin position="122"/>
        <end position="145"/>
    </location>
</feature>
<evidence type="ECO:0000256" key="7">
    <source>
        <dbReference type="SAM" id="Phobius"/>
    </source>
</evidence>
<dbReference type="STRING" id="203123.OEOE_1514"/>
<feature type="domain" description="Glycosyltransferase 2-like" evidence="9">
    <location>
        <begin position="14"/>
        <end position="160"/>
    </location>
</feature>
<dbReference type="Pfam" id="PF07238">
    <property type="entry name" value="PilZ"/>
    <property type="match status" value="1"/>
</dbReference>
<dbReference type="Gene3D" id="3.90.550.10">
    <property type="entry name" value="Spore Coat Polysaccharide Biosynthesis Protein SpsA, Chain A"/>
    <property type="match status" value="1"/>
</dbReference>
<reference evidence="10 11" key="1">
    <citation type="journal article" date="2006" name="Proc. Natl. Acad. Sci. U.S.A.">
        <title>Comparative genomics of the lactic acid bacteria.</title>
        <authorList>
            <person name="Makarova K."/>
            <person name="Slesarev A."/>
            <person name="Wolf Y."/>
            <person name="Sorokin A."/>
            <person name="Mirkin B."/>
            <person name="Koonin E."/>
            <person name="Pavlov A."/>
            <person name="Pavlova N."/>
            <person name="Karamychev V."/>
            <person name="Polouchine N."/>
            <person name="Shakhova V."/>
            <person name="Grigoriev I."/>
            <person name="Lou Y."/>
            <person name="Rohksar D."/>
            <person name="Lucas S."/>
            <person name="Huang K."/>
            <person name="Goodstein D.M."/>
            <person name="Hawkins T."/>
            <person name="Plengvidhya V."/>
            <person name="Welker D."/>
            <person name="Hughes J."/>
            <person name="Goh Y."/>
            <person name="Benson A."/>
            <person name="Baldwin K."/>
            <person name="Lee J.H."/>
            <person name="Diaz-Muniz I."/>
            <person name="Dosti B."/>
            <person name="Smeianov V."/>
            <person name="Wechter W."/>
            <person name="Barabote R."/>
            <person name="Lorca G."/>
            <person name="Altermann E."/>
            <person name="Barrangou R."/>
            <person name="Ganesan B."/>
            <person name="Xie Y."/>
            <person name="Rawsthorne H."/>
            <person name="Tamir D."/>
            <person name="Parker C."/>
            <person name="Breidt F."/>
            <person name="Broadbent J."/>
            <person name="Hutkins R."/>
            <person name="O'Sullivan D."/>
            <person name="Steele J."/>
            <person name="Unlu G."/>
            <person name="Saier M."/>
            <person name="Klaenhammer T."/>
            <person name="Richardson P."/>
            <person name="Kozyavkin S."/>
            <person name="Weimer B."/>
            <person name="Mills D."/>
        </authorList>
    </citation>
    <scope>NUCLEOTIDE SEQUENCE [LARGE SCALE GENOMIC DNA]</scope>
    <source>
        <strain evidence="11">ATCC BAA-331 / PSU-1</strain>
    </source>
</reference>
<feature type="transmembrane region" description="Helical" evidence="7">
    <location>
        <begin position="224"/>
        <end position="242"/>
    </location>
</feature>
<protein>
    <submittedName>
        <fullName evidence="10">Glycosyltransferase</fullName>
    </submittedName>
</protein>
<keyword evidence="6 7" id="KW-0472">Membrane</keyword>
<evidence type="ECO:0000313" key="11">
    <source>
        <dbReference type="Proteomes" id="UP000000774"/>
    </source>
</evidence>
<dbReference type="Proteomes" id="UP000000774">
    <property type="component" value="Chromosome"/>
</dbReference>
<dbReference type="RefSeq" id="WP_011677744.1">
    <property type="nucleotide sequence ID" value="NC_008528.1"/>
</dbReference>
<dbReference type="PANTHER" id="PTHR43867:SF2">
    <property type="entry name" value="CELLULOSE SYNTHASE CATALYTIC SUBUNIT A [UDP-FORMING]"/>
    <property type="match status" value="1"/>
</dbReference>
<keyword evidence="4 7" id="KW-0812">Transmembrane</keyword>
<evidence type="ECO:0000256" key="2">
    <source>
        <dbReference type="ARBA" id="ARBA00022676"/>
    </source>
</evidence>
<dbReference type="SUPFAM" id="SSF53448">
    <property type="entry name" value="Nucleotide-diphospho-sugar transferases"/>
    <property type="match status" value="1"/>
</dbReference>
<proteinExistence type="predicted"/>
<dbReference type="Gene3D" id="2.40.10.220">
    <property type="entry name" value="predicted glycosyltransferase like domains"/>
    <property type="match status" value="1"/>
</dbReference>
<dbReference type="InterPro" id="IPR029044">
    <property type="entry name" value="Nucleotide-diphossugar_trans"/>
</dbReference>
<dbReference type="InterPro" id="IPR009875">
    <property type="entry name" value="PilZ_domain"/>
</dbReference>
<evidence type="ECO:0000256" key="4">
    <source>
        <dbReference type="ARBA" id="ARBA00022692"/>
    </source>
</evidence>
<dbReference type="GO" id="GO:0016758">
    <property type="term" value="F:hexosyltransferase activity"/>
    <property type="evidence" value="ECO:0007669"/>
    <property type="project" value="TreeGrafter"/>
</dbReference>
<evidence type="ECO:0000256" key="6">
    <source>
        <dbReference type="ARBA" id="ARBA00023136"/>
    </source>
</evidence>
<dbReference type="InterPro" id="IPR050321">
    <property type="entry name" value="Glycosyltr_2/OpgH_subfam"/>
</dbReference>
<name>Q04DU9_OENOB</name>
<dbReference type="PANTHER" id="PTHR43867">
    <property type="entry name" value="CELLULOSE SYNTHASE CATALYTIC SUBUNIT A [UDP-FORMING]"/>
    <property type="match status" value="1"/>
</dbReference>
<dbReference type="KEGG" id="ooe:OEOE_1514"/>
<evidence type="ECO:0000259" key="8">
    <source>
        <dbReference type="Pfam" id="PF07238"/>
    </source>
</evidence>
<keyword evidence="2" id="KW-0328">Glycosyltransferase</keyword>